<keyword evidence="3" id="KW-1185">Reference proteome</keyword>
<dbReference type="Gene3D" id="2.60.40.2580">
    <property type="match status" value="1"/>
</dbReference>
<gene>
    <name evidence="2" type="ORF">ACFO6W_08635</name>
</gene>
<comment type="caution">
    <text evidence="2">The sequence shown here is derived from an EMBL/GenBank/DDBJ whole genome shotgun (WGS) entry which is preliminary data.</text>
</comment>
<evidence type="ECO:0000313" key="3">
    <source>
        <dbReference type="Proteomes" id="UP001596023"/>
    </source>
</evidence>
<evidence type="ECO:0008006" key="4">
    <source>
        <dbReference type="Google" id="ProtNLM"/>
    </source>
</evidence>
<dbReference type="RefSeq" id="WP_379995342.1">
    <property type="nucleotide sequence ID" value="NZ_JBHSGN010000063.1"/>
</dbReference>
<evidence type="ECO:0000256" key="1">
    <source>
        <dbReference type="SAM" id="SignalP"/>
    </source>
</evidence>
<evidence type="ECO:0000313" key="2">
    <source>
        <dbReference type="EMBL" id="MFC4673754.1"/>
    </source>
</evidence>
<keyword evidence="1" id="KW-0732">Signal</keyword>
<dbReference type="PROSITE" id="PS51257">
    <property type="entry name" value="PROKAR_LIPOPROTEIN"/>
    <property type="match status" value="1"/>
</dbReference>
<dbReference type="Proteomes" id="UP001596023">
    <property type="component" value="Unassembled WGS sequence"/>
</dbReference>
<dbReference type="EMBL" id="JBHSGN010000063">
    <property type="protein sequence ID" value="MFC4673754.1"/>
    <property type="molecule type" value="Genomic_DNA"/>
</dbReference>
<name>A0ABV9KVB5_9BACT</name>
<reference evidence="3" key="1">
    <citation type="journal article" date="2019" name="Int. J. Syst. Evol. Microbiol.">
        <title>The Global Catalogue of Microorganisms (GCM) 10K type strain sequencing project: providing services to taxonomists for standard genome sequencing and annotation.</title>
        <authorList>
            <consortium name="The Broad Institute Genomics Platform"/>
            <consortium name="The Broad Institute Genome Sequencing Center for Infectious Disease"/>
            <person name="Wu L."/>
            <person name="Ma J."/>
        </authorList>
    </citation>
    <scope>NUCLEOTIDE SEQUENCE [LARGE SCALE GENOMIC DNA]</scope>
    <source>
        <strain evidence="3">CCUG 66188</strain>
    </source>
</reference>
<accession>A0ABV9KVB5</accession>
<sequence length="372" mass="39411">MKFKYVMITAATLLFSFASCGSDETVPEDTGEPKNVTVKIVKPTTYAEEETAVGETPVIYDAEVFFIGGGNILKRGSMSDSEAGFPVKQFQDVPAAADEIIIVGNTGALGSPLLPAASITTKAELEAVMFEHSAQTHAETDVNLLGSGTITGTGDASVNVPVRAAVSRIEISEIKAKTTGAVLPLVDFKLTGIYINNTYTKVSLSYADIPTLATDILQYGANDIAFTDGSYPVRFKDEWTNASVTADDSFKPANALAKWAYFIMPPVAGKGTTIDSEVHTSVPHIIVKLEDVTTGSGSGNLGFSPAYLTITKLIDSSTSSELTHLEAGKVYKITSLDIDGKDLNPKPETGARNVEVTVQVQAWEGVDVDPAL</sequence>
<feature type="signal peptide" evidence="1">
    <location>
        <begin position="1"/>
        <end position="21"/>
    </location>
</feature>
<protein>
    <recommendedName>
        <fullName evidence="4">Major fimbrial subunit protein N-terminal domain-containing protein</fullName>
    </recommendedName>
</protein>
<organism evidence="2 3">
    <name type="scientific">Dysgonomonas termitidis</name>
    <dbReference type="NCBI Taxonomy" id="1516126"/>
    <lineage>
        <taxon>Bacteria</taxon>
        <taxon>Pseudomonadati</taxon>
        <taxon>Bacteroidota</taxon>
        <taxon>Bacteroidia</taxon>
        <taxon>Bacteroidales</taxon>
        <taxon>Dysgonomonadaceae</taxon>
        <taxon>Dysgonomonas</taxon>
    </lineage>
</organism>
<proteinExistence type="predicted"/>
<feature type="chain" id="PRO_5046124323" description="Major fimbrial subunit protein N-terminal domain-containing protein" evidence="1">
    <location>
        <begin position="22"/>
        <end position="372"/>
    </location>
</feature>